<evidence type="ECO:0000256" key="4">
    <source>
        <dbReference type="ARBA" id="ARBA00023172"/>
    </source>
</evidence>
<dbReference type="RefSeq" id="XP_022154120.1">
    <property type="nucleotide sequence ID" value="XM_022298428.1"/>
</dbReference>
<keyword evidence="4 7" id="KW-0233">DNA recombination</keyword>
<comment type="subunit">
    <text evidence="7">Component of the SMC5-SMC6 complex.</text>
</comment>
<evidence type="ECO:0000256" key="7">
    <source>
        <dbReference type="RuleBase" id="RU365071"/>
    </source>
</evidence>
<protein>
    <recommendedName>
        <fullName evidence="7">Non-structural maintenance of chromosomes element 4</fullName>
    </recommendedName>
</protein>
<feature type="region of interest" description="Disordered" evidence="8">
    <location>
        <begin position="302"/>
        <end position="325"/>
    </location>
</feature>
<dbReference type="AlphaFoldDB" id="A0A6J1DIQ9"/>
<feature type="domain" description="Non-structural maintenance of chromosome element 4 C-terminal" evidence="9">
    <location>
        <begin position="210"/>
        <end position="297"/>
    </location>
</feature>
<feature type="region of interest" description="Disordered" evidence="8">
    <location>
        <begin position="1"/>
        <end position="22"/>
    </location>
</feature>
<evidence type="ECO:0000256" key="5">
    <source>
        <dbReference type="ARBA" id="ARBA00023204"/>
    </source>
</evidence>
<keyword evidence="6 7" id="KW-0539">Nucleus</keyword>
<evidence type="ECO:0000259" key="9">
    <source>
        <dbReference type="Pfam" id="PF08743"/>
    </source>
</evidence>
<organism evidence="10 11">
    <name type="scientific">Momordica charantia</name>
    <name type="common">Bitter gourd</name>
    <name type="synonym">Balsam pear</name>
    <dbReference type="NCBI Taxonomy" id="3673"/>
    <lineage>
        <taxon>Eukaryota</taxon>
        <taxon>Viridiplantae</taxon>
        <taxon>Streptophyta</taxon>
        <taxon>Embryophyta</taxon>
        <taxon>Tracheophyta</taxon>
        <taxon>Spermatophyta</taxon>
        <taxon>Magnoliopsida</taxon>
        <taxon>eudicotyledons</taxon>
        <taxon>Gunneridae</taxon>
        <taxon>Pentapetalae</taxon>
        <taxon>rosids</taxon>
        <taxon>fabids</taxon>
        <taxon>Cucurbitales</taxon>
        <taxon>Cucurbitaceae</taxon>
        <taxon>Momordiceae</taxon>
        <taxon>Momordica</taxon>
    </lineage>
</organism>
<gene>
    <name evidence="11" type="primary">LOC111021452</name>
</gene>
<evidence type="ECO:0000313" key="11">
    <source>
        <dbReference type="RefSeq" id="XP_022154120.1"/>
    </source>
</evidence>
<feature type="compositionally biased region" description="Basic residues" evidence="8">
    <location>
        <begin position="159"/>
        <end position="171"/>
    </location>
</feature>
<name>A0A6J1DIQ9_MOMCH</name>
<sequence>MERDNSGEDNSTEEEEGPQDLTKRRVLRSRYLAVIHEISERREDLSKDLDKFNVIINEVEKLHEQVQKPREQVADAEALQDIANSLVTSIRSQSNEGVTPSDFVSCLLREFAQIGNGVTSEENDMVSVSWKDIGRGVSSIFMNGHGCCTMLGPMSTQLKQRKTNNISRKRSKPTESSRPAEVEENGSEKKTDTDKNMSIMFVALRRNKRVKLEHLILNRRSFAQTVENLFALSFLVKDGRAEITIDKNGSHFVSPKNAPAHSSIMSHEVSYSHFVFRFDFKDWKLMASKVPVGEELMPHRDFLNSAPPPQAEASAGDDSEAVGLPTTPIRKLSRNRGLVVQSVVEDSPDNDTHSGPTAILRCKRKLSQGLVN</sequence>
<feature type="region of interest" description="Disordered" evidence="8">
    <location>
        <begin position="152"/>
        <end position="192"/>
    </location>
</feature>
<dbReference type="GO" id="GO:0030915">
    <property type="term" value="C:Smc5-Smc6 complex"/>
    <property type="evidence" value="ECO:0007669"/>
    <property type="project" value="UniProtKB-UniRule"/>
</dbReference>
<dbReference type="PANTHER" id="PTHR16140">
    <property type="entry name" value="NON-STRUCTURAL MAINTENANCE OF CHROMOSOMES ELEMENT 4"/>
    <property type="match status" value="1"/>
</dbReference>
<dbReference type="InterPro" id="IPR014854">
    <property type="entry name" value="Nse4_C"/>
</dbReference>
<keyword evidence="5 7" id="KW-0234">DNA repair</keyword>
<comment type="similarity">
    <text evidence="2 7">Belongs to the NSE4 family.</text>
</comment>
<proteinExistence type="inferred from homology"/>
<dbReference type="GO" id="GO:0006281">
    <property type="term" value="P:DNA repair"/>
    <property type="evidence" value="ECO:0007669"/>
    <property type="project" value="UniProtKB-UniRule"/>
</dbReference>
<evidence type="ECO:0000256" key="1">
    <source>
        <dbReference type="ARBA" id="ARBA00004123"/>
    </source>
</evidence>
<dbReference type="Proteomes" id="UP000504603">
    <property type="component" value="Unplaced"/>
</dbReference>
<evidence type="ECO:0000313" key="10">
    <source>
        <dbReference type="Proteomes" id="UP000504603"/>
    </source>
</evidence>
<dbReference type="GO" id="GO:0005634">
    <property type="term" value="C:nucleus"/>
    <property type="evidence" value="ECO:0007669"/>
    <property type="project" value="UniProtKB-SubCell"/>
</dbReference>
<reference evidence="11" key="1">
    <citation type="submission" date="2025-08" db="UniProtKB">
        <authorList>
            <consortium name="RefSeq"/>
        </authorList>
    </citation>
    <scope>IDENTIFICATION</scope>
</reference>
<evidence type="ECO:0000256" key="3">
    <source>
        <dbReference type="ARBA" id="ARBA00022763"/>
    </source>
</evidence>
<dbReference type="GeneID" id="111021452"/>
<evidence type="ECO:0000256" key="8">
    <source>
        <dbReference type="SAM" id="MobiDB-lite"/>
    </source>
</evidence>
<feature type="compositionally biased region" description="Basic and acidic residues" evidence="8">
    <location>
        <begin position="172"/>
        <end position="192"/>
    </location>
</feature>
<dbReference type="Pfam" id="PF08743">
    <property type="entry name" value="Nse4_C"/>
    <property type="match status" value="1"/>
</dbReference>
<dbReference type="KEGG" id="mcha:111021452"/>
<accession>A0A6J1DIQ9</accession>
<dbReference type="GO" id="GO:0006310">
    <property type="term" value="P:DNA recombination"/>
    <property type="evidence" value="ECO:0007669"/>
    <property type="project" value="UniProtKB-UniRule"/>
</dbReference>
<keyword evidence="10" id="KW-1185">Reference proteome</keyword>
<keyword evidence="3 7" id="KW-0227">DNA damage</keyword>
<dbReference type="PANTHER" id="PTHR16140:SF0">
    <property type="entry name" value="NON-STRUCTURAL MAINTENANCE OF CHROMOSOMES ELEMENT 4"/>
    <property type="match status" value="1"/>
</dbReference>
<evidence type="ECO:0000256" key="2">
    <source>
        <dbReference type="ARBA" id="ARBA00008997"/>
    </source>
</evidence>
<evidence type="ECO:0000256" key="6">
    <source>
        <dbReference type="ARBA" id="ARBA00023242"/>
    </source>
</evidence>
<dbReference type="InterPro" id="IPR027786">
    <property type="entry name" value="Nse4/EID"/>
</dbReference>
<dbReference type="OrthoDB" id="361242at2759"/>
<comment type="function">
    <text evidence="7">Component of the SMC5-SMC6 complex, that promotes sister chromatid alignment after DNA damage and facilitates double-stranded DNA breaks (DSBs) repair via homologous recombination between sister chromatids.</text>
</comment>
<comment type="subcellular location">
    <subcellularLocation>
        <location evidence="1 7">Nucleus</location>
    </subcellularLocation>
</comment>